<keyword evidence="3" id="KW-1185">Reference proteome</keyword>
<dbReference type="Proteomes" id="UP001241747">
    <property type="component" value="Unassembled WGS sequence"/>
</dbReference>
<dbReference type="RefSeq" id="WP_237345590.1">
    <property type="nucleotide sequence ID" value="NZ_JABWGX010000011.1"/>
</dbReference>
<feature type="domain" description="Pvc16 N-terminal" evidence="1">
    <location>
        <begin position="12"/>
        <end position="168"/>
    </location>
</feature>
<evidence type="ECO:0000313" key="2">
    <source>
        <dbReference type="EMBL" id="MDQ0505087.1"/>
    </source>
</evidence>
<sequence>MSAADLPAIAVEALRTRLETAIADLPGQPSVLVSSPWRAPEFGLFIHLHALALETRAPHPPLHAAGAHPLGATPPRPAWTLRLLIGAFASDDGAIHRLMGRAALALHTDPLLTSDALADAARRLGLPDPTASAAQVASDEIGCADMSRLWQRFAPMRYSLSAAWRVTLA</sequence>
<dbReference type="Pfam" id="PF14065">
    <property type="entry name" value="Pvc16_N"/>
    <property type="match status" value="1"/>
</dbReference>
<organism evidence="2 3">
    <name type="scientific">Xanthobacter agilis</name>
    <dbReference type="NCBI Taxonomy" id="47492"/>
    <lineage>
        <taxon>Bacteria</taxon>
        <taxon>Pseudomonadati</taxon>
        <taxon>Pseudomonadota</taxon>
        <taxon>Alphaproteobacteria</taxon>
        <taxon>Hyphomicrobiales</taxon>
        <taxon>Xanthobacteraceae</taxon>
        <taxon>Xanthobacter</taxon>
    </lineage>
</organism>
<protein>
    <recommendedName>
        <fullName evidence="1">Pvc16 N-terminal domain-containing protein</fullName>
    </recommendedName>
</protein>
<dbReference type="EMBL" id="JAUSVY010000003">
    <property type="protein sequence ID" value="MDQ0505087.1"/>
    <property type="molecule type" value="Genomic_DNA"/>
</dbReference>
<gene>
    <name evidence="2" type="ORF">QOZ94_001869</name>
</gene>
<evidence type="ECO:0000313" key="3">
    <source>
        <dbReference type="Proteomes" id="UP001241747"/>
    </source>
</evidence>
<proteinExistence type="predicted"/>
<dbReference type="InterPro" id="IPR025351">
    <property type="entry name" value="Pvc16_N"/>
</dbReference>
<reference evidence="2 3" key="1">
    <citation type="submission" date="2023-07" db="EMBL/GenBank/DDBJ databases">
        <title>Genomic Encyclopedia of Type Strains, Phase IV (KMG-IV): sequencing the most valuable type-strain genomes for metagenomic binning, comparative biology and taxonomic classification.</title>
        <authorList>
            <person name="Goeker M."/>
        </authorList>
    </citation>
    <scope>NUCLEOTIDE SEQUENCE [LARGE SCALE GENOMIC DNA]</scope>
    <source>
        <strain evidence="2 3">DSM 3770</strain>
    </source>
</reference>
<name>A0ABU0LD65_XANAG</name>
<evidence type="ECO:0000259" key="1">
    <source>
        <dbReference type="Pfam" id="PF14065"/>
    </source>
</evidence>
<accession>A0ABU0LD65</accession>
<comment type="caution">
    <text evidence="2">The sequence shown here is derived from an EMBL/GenBank/DDBJ whole genome shotgun (WGS) entry which is preliminary data.</text>
</comment>